<dbReference type="RefSeq" id="WP_172434546.1">
    <property type="nucleotide sequence ID" value="NZ_AP022642.1"/>
</dbReference>
<name>A0A679GM52_9GAMM</name>
<dbReference type="CDD" id="cd08414">
    <property type="entry name" value="PBP2_LTTR_aromatics_like"/>
    <property type="match status" value="1"/>
</dbReference>
<dbReference type="GO" id="GO:0003677">
    <property type="term" value="F:DNA binding"/>
    <property type="evidence" value="ECO:0007669"/>
    <property type="project" value="UniProtKB-KW"/>
</dbReference>
<keyword evidence="4" id="KW-0804">Transcription</keyword>
<reference evidence="6 7" key="1">
    <citation type="journal article" date="2020" name="Microbiol. Resour. Announc.">
        <title>Complete genome sequence of Pseudomonas otitidis strain MrB4, isolated from Lake Biwa in Japan.</title>
        <authorList>
            <person name="Miyazaki K."/>
            <person name="Hase E."/>
            <person name="Maruya T."/>
        </authorList>
    </citation>
    <scope>NUCLEOTIDE SEQUENCE [LARGE SCALE GENOMIC DNA]</scope>
    <source>
        <strain evidence="6 7">MrB4</strain>
    </source>
</reference>
<evidence type="ECO:0000256" key="4">
    <source>
        <dbReference type="ARBA" id="ARBA00023163"/>
    </source>
</evidence>
<evidence type="ECO:0000256" key="1">
    <source>
        <dbReference type="ARBA" id="ARBA00009437"/>
    </source>
</evidence>
<dbReference type="AlphaFoldDB" id="A0A679GM52"/>
<evidence type="ECO:0000313" key="7">
    <source>
        <dbReference type="Proteomes" id="UP000501237"/>
    </source>
</evidence>
<dbReference type="SUPFAM" id="SSF46785">
    <property type="entry name" value="Winged helix' DNA-binding domain"/>
    <property type="match status" value="1"/>
</dbReference>
<dbReference type="PANTHER" id="PTHR30346:SF17">
    <property type="entry name" value="LYSR FAMILY TRANSCRIPTIONAL REGULATOR"/>
    <property type="match status" value="1"/>
</dbReference>
<dbReference type="Pfam" id="PF03466">
    <property type="entry name" value="LysR_substrate"/>
    <property type="match status" value="1"/>
</dbReference>
<dbReference type="KEGG" id="poj:PtoMrB4_45290"/>
<accession>A0A679GM52</accession>
<dbReference type="InterPro" id="IPR005119">
    <property type="entry name" value="LysR_subst-bd"/>
</dbReference>
<dbReference type="PANTHER" id="PTHR30346">
    <property type="entry name" value="TRANSCRIPTIONAL DUAL REGULATOR HCAR-RELATED"/>
    <property type="match status" value="1"/>
</dbReference>
<evidence type="ECO:0000256" key="3">
    <source>
        <dbReference type="ARBA" id="ARBA00023125"/>
    </source>
</evidence>
<keyword evidence="2" id="KW-0805">Transcription regulation</keyword>
<dbReference type="InterPro" id="IPR036390">
    <property type="entry name" value="WH_DNA-bd_sf"/>
</dbReference>
<dbReference type="FunFam" id="1.10.10.10:FF:000001">
    <property type="entry name" value="LysR family transcriptional regulator"/>
    <property type="match status" value="1"/>
</dbReference>
<dbReference type="InterPro" id="IPR000847">
    <property type="entry name" value="LysR_HTH_N"/>
</dbReference>
<evidence type="ECO:0000256" key="2">
    <source>
        <dbReference type="ARBA" id="ARBA00023015"/>
    </source>
</evidence>
<organism evidence="6 7">
    <name type="scientific">Metapseudomonas otitidis</name>
    <dbReference type="NCBI Taxonomy" id="319939"/>
    <lineage>
        <taxon>Bacteria</taxon>
        <taxon>Pseudomonadati</taxon>
        <taxon>Pseudomonadota</taxon>
        <taxon>Gammaproteobacteria</taxon>
        <taxon>Pseudomonadales</taxon>
        <taxon>Pseudomonadaceae</taxon>
        <taxon>Metapseudomonas</taxon>
    </lineage>
</organism>
<evidence type="ECO:0000313" key="6">
    <source>
        <dbReference type="EMBL" id="BCA30552.1"/>
    </source>
</evidence>
<feature type="domain" description="HTH lysR-type" evidence="5">
    <location>
        <begin position="2"/>
        <end position="59"/>
    </location>
</feature>
<dbReference type="PROSITE" id="PS50931">
    <property type="entry name" value="HTH_LYSR"/>
    <property type="match status" value="1"/>
</dbReference>
<dbReference type="EMBL" id="AP022642">
    <property type="protein sequence ID" value="BCA30552.1"/>
    <property type="molecule type" value="Genomic_DNA"/>
</dbReference>
<dbReference type="Proteomes" id="UP000501237">
    <property type="component" value="Chromosome"/>
</dbReference>
<dbReference type="Pfam" id="PF00126">
    <property type="entry name" value="HTH_1"/>
    <property type="match status" value="1"/>
</dbReference>
<dbReference type="PRINTS" id="PR00039">
    <property type="entry name" value="HTHLYSR"/>
</dbReference>
<sequence>MVSLRQLRYFVEIVDAGSLSRAAERLFIAQSALSRQLRELEDDLGTELLLRGPRQVTLTEAGQAFLPRARRLLLDLEAASDLARQVGQGQHGSLRLGHSSSVPLIAPLQAALCSYLEAHPGVSLELIQQSSEQQLADLREGRLDACLLRMPVLRQHPGLSLRPLYREPLLLAVAVDHPLARRNGPVPLADLREEAFVSIPHLQRGGLSYRAAELCLREGFFPRAARVVSRKTSQLHLIEAGLGVALVAASMSRIAPADVRFLPLADPQADSEVALAWRSETRALNRGLVEHLCQHLASDPTTAD</sequence>
<dbReference type="GeneID" id="57399748"/>
<comment type="similarity">
    <text evidence="1">Belongs to the LysR transcriptional regulatory family.</text>
</comment>
<protein>
    <submittedName>
        <fullName evidence="6">Transcriptional regulator</fullName>
    </submittedName>
</protein>
<dbReference type="Gene3D" id="1.10.10.10">
    <property type="entry name" value="Winged helix-like DNA-binding domain superfamily/Winged helix DNA-binding domain"/>
    <property type="match status" value="1"/>
</dbReference>
<dbReference type="GO" id="GO:0032993">
    <property type="term" value="C:protein-DNA complex"/>
    <property type="evidence" value="ECO:0007669"/>
    <property type="project" value="TreeGrafter"/>
</dbReference>
<evidence type="ECO:0000259" key="5">
    <source>
        <dbReference type="PROSITE" id="PS50931"/>
    </source>
</evidence>
<dbReference type="Gene3D" id="3.40.190.10">
    <property type="entry name" value="Periplasmic binding protein-like II"/>
    <property type="match status" value="2"/>
</dbReference>
<proteinExistence type="inferred from homology"/>
<dbReference type="SUPFAM" id="SSF53850">
    <property type="entry name" value="Periplasmic binding protein-like II"/>
    <property type="match status" value="1"/>
</dbReference>
<keyword evidence="3" id="KW-0238">DNA-binding</keyword>
<gene>
    <name evidence="6" type="ORF">PtoMrB4_45290</name>
</gene>
<dbReference type="GO" id="GO:0003700">
    <property type="term" value="F:DNA-binding transcription factor activity"/>
    <property type="evidence" value="ECO:0007669"/>
    <property type="project" value="InterPro"/>
</dbReference>
<dbReference type="InterPro" id="IPR036388">
    <property type="entry name" value="WH-like_DNA-bd_sf"/>
</dbReference>